<comment type="catalytic activity">
    <reaction evidence="5 8">
        <text>meso-2,6-diaminopimelate + H(+) = L-lysine + CO2</text>
        <dbReference type="Rhea" id="RHEA:15101"/>
        <dbReference type="ChEBI" id="CHEBI:15378"/>
        <dbReference type="ChEBI" id="CHEBI:16526"/>
        <dbReference type="ChEBI" id="CHEBI:32551"/>
        <dbReference type="ChEBI" id="CHEBI:57791"/>
        <dbReference type="EC" id="4.1.1.20"/>
    </reaction>
</comment>
<feature type="binding site" evidence="5">
    <location>
        <position position="371"/>
    </location>
    <ligand>
        <name>substrate</name>
    </ligand>
</feature>
<comment type="caution">
    <text evidence="10">The sequence shown here is derived from an EMBL/GenBank/DDBJ whole genome shotgun (WGS) entry which is preliminary data.</text>
</comment>
<dbReference type="PRINTS" id="PR01181">
    <property type="entry name" value="DAPDCRBXLASE"/>
</dbReference>
<dbReference type="InterPro" id="IPR022644">
    <property type="entry name" value="De-COase2_N"/>
</dbReference>
<dbReference type="PROSITE" id="PS00878">
    <property type="entry name" value="ODR_DC_2_1"/>
    <property type="match status" value="1"/>
</dbReference>
<evidence type="ECO:0000256" key="4">
    <source>
        <dbReference type="ARBA" id="ARBA00023239"/>
    </source>
</evidence>
<organism evidence="10 11">
    <name type="scientific">Candidatus Saganbacteria bacterium</name>
    <dbReference type="NCBI Taxonomy" id="2575572"/>
    <lineage>
        <taxon>Bacteria</taxon>
        <taxon>Bacillati</taxon>
        <taxon>Saganbacteria</taxon>
    </lineage>
</organism>
<dbReference type="GO" id="GO:0008836">
    <property type="term" value="F:diaminopimelate decarboxylase activity"/>
    <property type="evidence" value="ECO:0007669"/>
    <property type="project" value="UniProtKB-UniRule"/>
</dbReference>
<gene>
    <name evidence="5" type="primary">lysA</name>
    <name evidence="10" type="ORF">FD145_1029</name>
</gene>
<dbReference type="SUPFAM" id="SSF51419">
    <property type="entry name" value="PLP-binding barrel"/>
    <property type="match status" value="1"/>
</dbReference>
<dbReference type="CDD" id="cd06828">
    <property type="entry name" value="PLPDE_III_DapDC"/>
    <property type="match status" value="1"/>
</dbReference>
<dbReference type="InterPro" id="IPR029066">
    <property type="entry name" value="PLP-binding_barrel"/>
</dbReference>
<accession>A0A833L0S0</accession>
<dbReference type="InterPro" id="IPR009006">
    <property type="entry name" value="Ala_racemase/Decarboxylase_C"/>
</dbReference>
<dbReference type="HAMAP" id="MF_02120">
    <property type="entry name" value="LysA"/>
    <property type="match status" value="1"/>
</dbReference>
<feature type="binding site" evidence="5">
    <location>
        <position position="339"/>
    </location>
    <ligand>
        <name>substrate</name>
    </ligand>
</feature>
<feature type="binding site" evidence="5">
    <location>
        <begin position="299"/>
        <end position="302"/>
    </location>
    <ligand>
        <name>pyridoxal 5'-phosphate</name>
        <dbReference type="ChEBI" id="CHEBI:597326"/>
    </ligand>
</feature>
<reference evidence="10 11" key="1">
    <citation type="submission" date="2019-12" db="EMBL/GenBank/DDBJ databases">
        <authorList>
            <person name="Wolfe R."/>
            <person name="Danczak R."/>
            <person name="Wilkins M."/>
        </authorList>
    </citation>
    <scope>NUCLEOTIDE SEQUENCE [LARGE SCALE GENOMIC DNA]</scope>
    <source>
        <strain evidence="10">X2_MaxBin.013</strain>
    </source>
</reference>
<feature type="binding site" evidence="5">
    <location>
        <position position="302"/>
    </location>
    <ligand>
        <name>substrate</name>
    </ligand>
</feature>
<dbReference type="FunFam" id="3.20.20.10:FF:000003">
    <property type="entry name" value="Diaminopimelate decarboxylase"/>
    <property type="match status" value="1"/>
</dbReference>
<keyword evidence="4 5" id="KW-0456">Lyase</keyword>
<keyword evidence="2 5" id="KW-0210">Decarboxylase</keyword>
<dbReference type="SUPFAM" id="SSF50621">
    <property type="entry name" value="Alanine racemase C-terminal domain-like"/>
    <property type="match status" value="1"/>
</dbReference>
<feature type="active site" description="Proton donor" evidence="7">
    <location>
        <position position="370"/>
    </location>
</feature>
<comment type="subunit">
    <text evidence="5">Homodimer.</text>
</comment>
<evidence type="ECO:0000256" key="2">
    <source>
        <dbReference type="ARBA" id="ARBA00022793"/>
    </source>
</evidence>
<proteinExistence type="inferred from homology"/>
<dbReference type="InterPro" id="IPR002986">
    <property type="entry name" value="DAP_deCOOHase_LysA"/>
</dbReference>
<dbReference type="InterPro" id="IPR022653">
    <property type="entry name" value="De-COase2_pyr-phos_BS"/>
</dbReference>
<dbReference type="NCBIfam" id="TIGR01048">
    <property type="entry name" value="lysA"/>
    <property type="match status" value="1"/>
</dbReference>
<dbReference type="InterPro" id="IPR000183">
    <property type="entry name" value="Orn/DAP/Arg_de-COase"/>
</dbReference>
<dbReference type="Pfam" id="PF02784">
    <property type="entry name" value="Orn_Arg_deC_N"/>
    <property type="match status" value="1"/>
</dbReference>
<sequence length="442" mass="48271">MLSDIQIFWYNHNMNQPITSKVNEKGHLEIGGCDLADLAAEFGTPLYVLDEVTIRSRCREYKTAFKGRYDNTLIIYACKALCNTAVLKLLSDEGIGFDVSSGGELYIARKANCDLKNIYFHGNNKSKKELEEAVDLGVGRVVVDNFDELKALDAITQKAKKKADILFRINPGIEAHTHEFIQTGQIDSKFGIAKEKAIDAVKLAAKMKYVKFVGLHSHIGSQIFDIKPYIALVELLCDLAGSVLAETGIKCEDINIGGGIGIDYTGQDNVISLDAVASEIVEVFKNKSQKLGAPKLILEPGRSIIGTAGVTLYSIGSIKDIPEIRKYIAVDGGMSDNPRPILYGAVYDALLANKANAPKTEKVTVAGRFCESGDRLIKDIELPKAEIGDILCVFCTGAYNYSMASNYNRVGRPAMVLVNNGISSLILKREAYEDLIANDVVL</sequence>
<feature type="binding site" evidence="5">
    <location>
        <position position="343"/>
    </location>
    <ligand>
        <name>substrate</name>
    </ligand>
</feature>
<dbReference type="Gene3D" id="3.20.20.10">
    <property type="entry name" value="Alanine racemase"/>
    <property type="match status" value="1"/>
</dbReference>
<dbReference type="GO" id="GO:0030170">
    <property type="term" value="F:pyridoxal phosphate binding"/>
    <property type="evidence" value="ECO:0007669"/>
    <property type="project" value="UniProtKB-UniRule"/>
</dbReference>
<dbReference type="PANTHER" id="PTHR43727:SF2">
    <property type="entry name" value="GROUP IV DECARBOXYLASE"/>
    <property type="match status" value="1"/>
</dbReference>
<evidence type="ECO:0000256" key="3">
    <source>
        <dbReference type="ARBA" id="ARBA00022898"/>
    </source>
</evidence>
<feature type="binding site" evidence="5">
    <location>
        <position position="399"/>
    </location>
    <ligand>
        <name>substrate</name>
    </ligand>
</feature>
<feature type="domain" description="Orn/DAP/Arg decarboxylase 2 N-terminal" evidence="9">
    <location>
        <begin position="53"/>
        <end position="305"/>
    </location>
</feature>
<comment type="similarity">
    <text evidence="5">Belongs to the Orn/Lys/Arg decarboxylase class-II family. LysA subfamily.</text>
</comment>
<feature type="modified residue" description="N6-(pyridoxal phosphate)lysine" evidence="5 7">
    <location>
        <position position="79"/>
    </location>
</feature>
<feature type="binding site" evidence="5">
    <location>
        <position position="399"/>
    </location>
    <ligand>
        <name>pyridoxal 5'-phosphate</name>
        <dbReference type="ChEBI" id="CHEBI:597326"/>
    </ligand>
</feature>
<evidence type="ECO:0000313" key="11">
    <source>
        <dbReference type="Proteomes" id="UP000488506"/>
    </source>
</evidence>
<evidence type="ECO:0000256" key="1">
    <source>
        <dbReference type="ARBA" id="ARBA00001933"/>
    </source>
</evidence>
<evidence type="ECO:0000256" key="6">
    <source>
        <dbReference type="NCBIfam" id="TIGR01048"/>
    </source>
</evidence>
<evidence type="ECO:0000259" key="9">
    <source>
        <dbReference type="Pfam" id="PF02784"/>
    </source>
</evidence>
<dbReference type="Gene3D" id="2.40.37.10">
    <property type="entry name" value="Lyase, Ornithine Decarboxylase, Chain A, domain 1"/>
    <property type="match status" value="1"/>
</dbReference>
<keyword evidence="5 8" id="KW-0457">Lysine biosynthesis</keyword>
<dbReference type="EMBL" id="WPAF01000016">
    <property type="protein sequence ID" value="KAF0133917.1"/>
    <property type="molecule type" value="Genomic_DNA"/>
</dbReference>
<name>A0A833L0S0_UNCSA</name>
<dbReference type="PRINTS" id="PR01179">
    <property type="entry name" value="ODADCRBXLASE"/>
</dbReference>
<evidence type="ECO:0000256" key="5">
    <source>
        <dbReference type="HAMAP-Rule" id="MF_02120"/>
    </source>
</evidence>
<dbReference type="Proteomes" id="UP000488506">
    <property type="component" value="Unassembled WGS sequence"/>
</dbReference>
<dbReference type="GO" id="GO:0009089">
    <property type="term" value="P:lysine biosynthetic process via diaminopimelate"/>
    <property type="evidence" value="ECO:0007669"/>
    <property type="project" value="UniProtKB-UniRule"/>
</dbReference>
<dbReference type="UniPathway" id="UPA00034">
    <property type="reaction ID" value="UER00027"/>
</dbReference>
<comment type="pathway">
    <text evidence="5 8">Amino-acid biosynthesis; L-lysine biosynthesis via DAP pathway; L-lysine from DL-2,6-diaminopimelate: step 1/1.</text>
</comment>
<evidence type="ECO:0000313" key="10">
    <source>
        <dbReference type="EMBL" id="KAF0133917.1"/>
    </source>
</evidence>
<dbReference type="EC" id="4.1.1.20" evidence="5 6"/>
<evidence type="ECO:0000256" key="7">
    <source>
        <dbReference type="PIRSR" id="PIRSR600183-50"/>
    </source>
</evidence>
<comment type="cofactor">
    <cofactor evidence="1 5 7 8">
        <name>pyridoxal 5'-phosphate</name>
        <dbReference type="ChEBI" id="CHEBI:597326"/>
    </cofactor>
</comment>
<dbReference type="PANTHER" id="PTHR43727">
    <property type="entry name" value="DIAMINOPIMELATE DECARBOXYLASE"/>
    <property type="match status" value="1"/>
</dbReference>
<comment type="function">
    <text evidence="5">Specifically catalyzes the decarboxylation of meso-diaminopimelate (meso-DAP) to L-lysine.</text>
</comment>
<protein>
    <recommendedName>
        <fullName evidence="5 6">Diaminopimelate decarboxylase</fullName>
        <shortName evidence="5">DAP decarboxylase</shortName>
        <shortName evidence="5">DAPDC</shortName>
        <ecNumber evidence="5 6">4.1.1.20</ecNumber>
    </recommendedName>
</protein>
<evidence type="ECO:0000256" key="8">
    <source>
        <dbReference type="RuleBase" id="RU003738"/>
    </source>
</evidence>
<dbReference type="AlphaFoldDB" id="A0A833L0S0"/>
<keyword evidence="5" id="KW-0028">Amino-acid biosynthesis</keyword>
<feature type="binding site" evidence="5">
    <location>
        <position position="259"/>
    </location>
    <ligand>
        <name>pyridoxal 5'-phosphate</name>
        <dbReference type="ChEBI" id="CHEBI:597326"/>
    </ligand>
</feature>
<keyword evidence="3 5" id="KW-0663">Pyridoxal phosphate</keyword>